<proteinExistence type="predicted"/>
<dbReference type="AlphaFoldDB" id="A0A857JAW9"/>
<dbReference type="KEGG" id="xyk:GT347_20790"/>
<name>A0A857JAW9_9BURK</name>
<evidence type="ECO:0000313" key="3">
    <source>
        <dbReference type="Proteomes" id="UP000464787"/>
    </source>
</evidence>
<keyword evidence="1" id="KW-0812">Transmembrane</keyword>
<feature type="transmembrane region" description="Helical" evidence="1">
    <location>
        <begin position="71"/>
        <end position="89"/>
    </location>
</feature>
<feature type="transmembrane region" description="Helical" evidence="1">
    <location>
        <begin position="44"/>
        <end position="64"/>
    </location>
</feature>
<dbReference type="Proteomes" id="UP000464787">
    <property type="component" value="Chromosome"/>
</dbReference>
<keyword evidence="1" id="KW-0472">Membrane</keyword>
<accession>A0A857JAW9</accession>
<evidence type="ECO:0000256" key="1">
    <source>
        <dbReference type="SAM" id="Phobius"/>
    </source>
</evidence>
<evidence type="ECO:0000313" key="2">
    <source>
        <dbReference type="EMBL" id="QHJ00200.1"/>
    </source>
</evidence>
<keyword evidence="1" id="KW-1133">Transmembrane helix</keyword>
<keyword evidence="3" id="KW-1185">Reference proteome</keyword>
<dbReference type="InterPro" id="IPR021762">
    <property type="entry name" value="DUF3325"/>
</dbReference>
<feature type="transmembrane region" description="Helical" evidence="1">
    <location>
        <begin position="95"/>
        <end position="115"/>
    </location>
</feature>
<protein>
    <submittedName>
        <fullName evidence="2">DUF3325 family protein</fullName>
    </submittedName>
</protein>
<dbReference type="EMBL" id="CP047650">
    <property type="protein sequence ID" value="QHJ00200.1"/>
    <property type="molecule type" value="Genomic_DNA"/>
</dbReference>
<reference evidence="2 3" key="1">
    <citation type="submission" date="2020-01" db="EMBL/GenBank/DDBJ databases">
        <title>Genome sequencing of strain KACC 21265.</title>
        <authorList>
            <person name="Heo J."/>
            <person name="Kim S.-J."/>
            <person name="Kim J.-S."/>
            <person name="Hong S.-B."/>
            <person name="Kwon S.-W."/>
        </authorList>
    </citation>
    <scope>NUCLEOTIDE SEQUENCE [LARGE SCALE GENOMIC DNA]</scope>
    <source>
        <strain evidence="2 3">KACC 21265</strain>
    </source>
</reference>
<organism evidence="2 3">
    <name type="scientific">Xylophilus rhododendri</name>
    <dbReference type="NCBI Taxonomy" id="2697032"/>
    <lineage>
        <taxon>Bacteria</taxon>
        <taxon>Pseudomonadati</taxon>
        <taxon>Pseudomonadota</taxon>
        <taxon>Betaproteobacteria</taxon>
        <taxon>Burkholderiales</taxon>
        <taxon>Xylophilus</taxon>
    </lineage>
</organism>
<gene>
    <name evidence="2" type="ORF">GT347_20790</name>
</gene>
<dbReference type="Pfam" id="PF11804">
    <property type="entry name" value="DUF3325"/>
    <property type="match status" value="1"/>
</dbReference>
<dbReference type="RefSeq" id="WP_160554010.1">
    <property type="nucleotide sequence ID" value="NZ_CP047650.1"/>
</dbReference>
<sequence length="116" mass="12013">MNPLFGSAAALAASLGGFCALSLAMDRHYEDSFGRGREPGRWRAWLRGGGSLALLLSLLACWALRGLGQGLVLWCGLLTVSAVVTVLVLSYAPRVLLRAMGVALVLGGGAFLVALG</sequence>